<proteinExistence type="predicted"/>
<name>M5SCC2_9BACT</name>
<dbReference type="AlphaFoldDB" id="M5SCC2"/>
<protein>
    <submittedName>
        <fullName evidence="3">Membrane protein</fullName>
    </submittedName>
</protein>
<keyword evidence="2" id="KW-1133">Transmembrane helix</keyword>
<evidence type="ECO:0000256" key="2">
    <source>
        <dbReference type="SAM" id="Phobius"/>
    </source>
</evidence>
<dbReference type="STRING" id="1263868.RESH_04132"/>
<evidence type="ECO:0000313" key="4">
    <source>
        <dbReference type="Proteomes" id="UP000011996"/>
    </source>
</evidence>
<gene>
    <name evidence="3" type="ORF">RESH_04132</name>
</gene>
<evidence type="ECO:0000313" key="3">
    <source>
        <dbReference type="EMBL" id="EMI25307.1"/>
    </source>
</evidence>
<feature type="region of interest" description="Disordered" evidence="1">
    <location>
        <begin position="250"/>
        <end position="275"/>
    </location>
</feature>
<evidence type="ECO:0000256" key="1">
    <source>
        <dbReference type="SAM" id="MobiDB-lite"/>
    </source>
</evidence>
<sequence>MRCTGVGVLSAAAVGFAILPPPLRTPLPGDRRRSSKTFSPMNHRRFPRFSLRSALVATAVAAGLFYGINWYDEYMNDYREPEASWWTTHNRELTPQEIANLKKGTAHYVHKLQRDFPAKDRSHWESAAEQLRPGMTEIALRKHLPAASWQTAWALGLDDAYDHYGISTSDEEYDRALIQVFIYPLDSRFALCCEMRTPVASAPVQQRPCNRVHKVLGIFEHDLELDDFGALRVADVKLMNDTAIVNFGTVRDEPSDAPKDRASRIDNGRSTAGPR</sequence>
<accession>M5SCC2</accession>
<feature type="compositionally biased region" description="Basic and acidic residues" evidence="1">
    <location>
        <begin position="250"/>
        <end position="267"/>
    </location>
</feature>
<organism evidence="3 4">
    <name type="scientific">Rhodopirellula europaea SH398</name>
    <dbReference type="NCBI Taxonomy" id="1263868"/>
    <lineage>
        <taxon>Bacteria</taxon>
        <taxon>Pseudomonadati</taxon>
        <taxon>Planctomycetota</taxon>
        <taxon>Planctomycetia</taxon>
        <taxon>Pirellulales</taxon>
        <taxon>Pirellulaceae</taxon>
        <taxon>Rhodopirellula</taxon>
    </lineage>
</organism>
<keyword evidence="2" id="KW-0812">Transmembrane</keyword>
<dbReference type="PATRIC" id="fig|1263868.3.peg.4479"/>
<dbReference type="EMBL" id="ANOF01000128">
    <property type="protein sequence ID" value="EMI25307.1"/>
    <property type="molecule type" value="Genomic_DNA"/>
</dbReference>
<dbReference type="Proteomes" id="UP000011996">
    <property type="component" value="Unassembled WGS sequence"/>
</dbReference>
<feature type="transmembrane region" description="Helical" evidence="2">
    <location>
        <begin position="49"/>
        <end position="71"/>
    </location>
</feature>
<keyword evidence="2" id="KW-0472">Membrane</keyword>
<reference evidence="3 4" key="1">
    <citation type="journal article" date="2013" name="Mar. Genomics">
        <title>Expression of sulfatases in Rhodopirellula baltica and the diversity of sulfatases in the genus Rhodopirellula.</title>
        <authorList>
            <person name="Wegner C.E."/>
            <person name="Richter-Heitmann T."/>
            <person name="Klindworth A."/>
            <person name="Klockow C."/>
            <person name="Richter M."/>
            <person name="Achstetter T."/>
            <person name="Glockner F.O."/>
            <person name="Harder J."/>
        </authorList>
    </citation>
    <scope>NUCLEOTIDE SEQUENCE [LARGE SCALE GENOMIC DNA]</scope>
    <source>
        <strain evidence="3 4">SH398</strain>
    </source>
</reference>
<comment type="caution">
    <text evidence="3">The sequence shown here is derived from an EMBL/GenBank/DDBJ whole genome shotgun (WGS) entry which is preliminary data.</text>
</comment>